<dbReference type="Proteomes" id="UP000837857">
    <property type="component" value="Chromosome 2"/>
</dbReference>
<dbReference type="Gene3D" id="1.10.238.20">
    <property type="entry name" value="Pheromone/general odorant binding protein domain"/>
    <property type="match status" value="1"/>
</dbReference>
<name>A0ABN8IC60_9NEOP</name>
<dbReference type="Pfam" id="PF01395">
    <property type="entry name" value="PBP_GOBP"/>
    <property type="match status" value="1"/>
</dbReference>
<sequence>MYFVLFCSLFIAVCSAEQTYIDLPAEVTNVLVEKSVGCIAETGAESNILQRVLRWQFDNNETSKKFAFCLFKNSGLIDDAGHFYEDKTLELYEKNDQQDEIKKVFSDCNKIVDKEGFETMYKVLQCFYNRSPVLVLAKTD</sequence>
<dbReference type="PANTHER" id="PTHR11857">
    <property type="entry name" value="ODORANT BINDING PROTEIN-RELATED"/>
    <property type="match status" value="1"/>
</dbReference>
<evidence type="ECO:0000256" key="2">
    <source>
        <dbReference type="SAM" id="SignalP"/>
    </source>
</evidence>
<organism evidence="3 4">
    <name type="scientific">Iphiclides podalirius</name>
    <name type="common">scarce swallowtail</name>
    <dbReference type="NCBI Taxonomy" id="110791"/>
    <lineage>
        <taxon>Eukaryota</taxon>
        <taxon>Metazoa</taxon>
        <taxon>Ecdysozoa</taxon>
        <taxon>Arthropoda</taxon>
        <taxon>Hexapoda</taxon>
        <taxon>Insecta</taxon>
        <taxon>Pterygota</taxon>
        <taxon>Neoptera</taxon>
        <taxon>Endopterygota</taxon>
        <taxon>Lepidoptera</taxon>
        <taxon>Glossata</taxon>
        <taxon>Ditrysia</taxon>
        <taxon>Papilionoidea</taxon>
        <taxon>Papilionidae</taxon>
        <taxon>Papilioninae</taxon>
        <taxon>Iphiclides</taxon>
    </lineage>
</organism>
<dbReference type="EMBL" id="OW152814">
    <property type="protein sequence ID" value="CAH2050185.1"/>
    <property type="molecule type" value="Genomic_DNA"/>
</dbReference>
<feature type="non-terminal residue" evidence="3">
    <location>
        <position position="140"/>
    </location>
</feature>
<proteinExistence type="predicted"/>
<dbReference type="InterPro" id="IPR036728">
    <property type="entry name" value="PBP_GOBP_sf"/>
</dbReference>
<keyword evidence="4" id="KW-1185">Reference proteome</keyword>
<protein>
    <submittedName>
        <fullName evidence="3">Uncharacterized protein</fullName>
    </submittedName>
</protein>
<dbReference type="SUPFAM" id="SSF47565">
    <property type="entry name" value="Insect pheromone/odorant-binding proteins"/>
    <property type="match status" value="1"/>
</dbReference>
<keyword evidence="1 2" id="KW-0732">Signal</keyword>
<accession>A0ABN8IC60</accession>
<evidence type="ECO:0000256" key="1">
    <source>
        <dbReference type="ARBA" id="ARBA00022729"/>
    </source>
</evidence>
<reference evidence="3" key="1">
    <citation type="submission" date="2022-03" db="EMBL/GenBank/DDBJ databases">
        <authorList>
            <person name="Martin H S."/>
        </authorList>
    </citation>
    <scope>NUCLEOTIDE SEQUENCE</scope>
</reference>
<dbReference type="SMART" id="SM00708">
    <property type="entry name" value="PhBP"/>
    <property type="match status" value="1"/>
</dbReference>
<evidence type="ECO:0000313" key="3">
    <source>
        <dbReference type="EMBL" id="CAH2050185.1"/>
    </source>
</evidence>
<feature type="signal peptide" evidence="2">
    <location>
        <begin position="1"/>
        <end position="16"/>
    </location>
</feature>
<feature type="chain" id="PRO_5045980720" evidence="2">
    <location>
        <begin position="17"/>
        <end position="140"/>
    </location>
</feature>
<dbReference type="InterPro" id="IPR006170">
    <property type="entry name" value="PBP/GOBP"/>
</dbReference>
<evidence type="ECO:0000313" key="4">
    <source>
        <dbReference type="Proteomes" id="UP000837857"/>
    </source>
</evidence>
<dbReference type="CDD" id="cd23992">
    <property type="entry name" value="PBP_GOBP"/>
    <property type="match status" value="1"/>
</dbReference>
<gene>
    <name evidence="3" type="ORF">IPOD504_LOCUS7290</name>
</gene>